<proteinExistence type="predicted"/>
<dbReference type="PATRIC" id="fig|271.14.peg.1822"/>
<dbReference type="RefSeq" id="WP_053768094.1">
    <property type="nucleotide sequence ID" value="NZ_LHCI01000106.1"/>
</dbReference>
<evidence type="ECO:0000256" key="3">
    <source>
        <dbReference type="ARBA" id="ARBA00022692"/>
    </source>
</evidence>
<dbReference type="Pfam" id="PF02690">
    <property type="entry name" value="Na_Pi_cotrans"/>
    <property type="match status" value="1"/>
</dbReference>
<evidence type="ECO:0000256" key="5">
    <source>
        <dbReference type="ARBA" id="ARBA00023136"/>
    </source>
</evidence>
<dbReference type="SUPFAM" id="SSF109755">
    <property type="entry name" value="PhoU-like"/>
    <property type="match status" value="1"/>
</dbReference>
<dbReference type="Proteomes" id="UP000037685">
    <property type="component" value="Unassembled WGS sequence"/>
</dbReference>
<evidence type="ECO:0000313" key="9">
    <source>
        <dbReference type="Proteomes" id="UP000037685"/>
    </source>
</evidence>
<keyword evidence="5 7" id="KW-0472">Membrane</keyword>
<dbReference type="EMBL" id="LHCI01000106">
    <property type="protein sequence ID" value="KOX90558.1"/>
    <property type="molecule type" value="Genomic_DNA"/>
</dbReference>
<evidence type="ECO:0000256" key="1">
    <source>
        <dbReference type="ARBA" id="ARBA00004651"/>
    </source>
</evidence>
<gene>
    <name evidence="8" type="ORF">BVI061214_01752</name>
</gene>
<dbReference type="AlphaFoldDB" id="A0A0M9AFV1"/>
<keyword evidence="2" id="KW-1003">Cell membrane</keyword>
<feature type="transmembrane region" description="Helical" evidence="7">
    <location>
        <begin position="159"/>
        <end position="181"/>
    </location>
</feature>
<feature type="transmembrane region" description="Helical" evidence="7">
    <location>
        <begin position="78"/>
        <end position="95"/>
    </location>
</feature>
<evidence type="ECO:0000313" key="8">
    <source>
        <dbReference type="EMBL" id="KOX90558.1"/>
    </source>
</evidence>
<feature type="transmembrane region" description="Helical" evidence="7">
    <location>
        <begin position="101"/>
        <end position="118"/>
    </location>
</feature>
<feature type="coiled-coil region" evidence="6">
    <location>
        <begin position="326"/>
        <end position="353"/>
    </location>
</feature>
<comment type="caution">
    <text evidence="8">The sequence shown here is derived from an EMBL/GenBank/DDBJ whole genome shotgun (WGS) entry which is preliminary data.</text>
</comment>
<reference evidence="9" key="1">
    <citation type="submission" date="2015-07" db="EMBL/GenBank/DDBJ databases">
        <authorList>
            <person name="Zylicz-Stachula A."/>
            <person name="Jezewska-Frackowiak J."/>
            <person name="Czajkowska E."/>
            <person name="Skowron P.M."/>
        </authorList>
    </citation>
    <scope>NUCLEOTIDE SEQUENCE [LARGE SCALE GENOMIC DNA]</scope>
    <source>
        <strain evidence="9">ATCC 25104 / DSM 625 / JCM 10724 / NBRC 103206 / NCIMB 11243 / YT-1</strain>
    </source>
</reference>
<protein>
    <submittedName>
        <fullName evidence="8">Na+/Pi-cotransporter</fullName>
    </submittedName>
</protein>
<evidence type="ECO:0000256" key="4">
    <source>
        <dbReference type="ARBA" id="ARBA00022989"/>
    </source>
</evidence>
<dbReference type="InterPro" id="IPR003841">
    <property type="entry name" value="Na/Pi_transpt"/>
</dbReference>
<keyword evidence="6" id="KW-0175">Coiled coil</keyword>
<feature type="transmembrane region" description="Helical" evidence="7">
    <location>
        <begin position="125"/>
        <end position="147"/>
    </location>
</feature>
<keyword evidence="4 7" id="KW-1133">Transmembrane helix</keyword>
<evidence type="ECO:0000256" key="2">
    <source>
        <dbReference type="ARBA" id="ARBA00022475"/>
    </source>
</evidence>
<dbReference type="InterPro" id="IPR038078">
    <property type="entry name" value="PhoU-like_sf"/>
</dbReference>
<comment type="subcellular location">
    <subcellularLocation>
        <location evidence="1">Cell membrane</location>
        <topology evidence="1">Multi-pass membrane protein</topology>
    </subcellularLocation>
</comment>
<evidence type="ECO:0000256" key="7">
    <source>
        <dbReference type="SAM" id="Phobius"/>
    </source>
</evidence>
<dbReference type="GO" id="GO:0005436">
    <property type="term" value="F:sodium:phosphate symporter activity"/>
    <property type="evidence" value="ECO:0007669"/>
    <property type="project" value="InterPro"/>
</dbReference>
<dbReference type="GO" id="GO:0044341">
    <property type="term" value="P:sodium-dependent phosphate transport"/>
    <property type="evidence" value="ECO:0007669"/>
    <property type="project" value="InterPro"/>
</dbReference>
<keyword evidence="3 7" id="KW-0812">Transmembrane</keyword>
<accession>A0A0M9AFV1</accession>
<organism evidence="8 9">
    <name type="scientific">Thermus aquaticus</name>
    <dbReference type="NCBI Taxonomy" id="271"/>
    <lineage>
        <taxon>Bacteria</taxon>
        <taxon>Thermotogati</taxon>
        <taxon>Deinococcota</taxon>
        <taxon>Deinococci</taxon>
        <taxon>Thermales</taxon>
        <taxon>Thermaceae</taxon>
        <taxon>Thermus</taxon>
    </lineage>
</organism>
<feature type="transmembrane region" description="Helical" evidence="7">
    <location>
        <begin position="193"/>
        <end position="211"/>
    </location>
</feature>
<sequence>MRFLAGLALFFLGLHLVAEALWAWKGRRGLLARVLGSPFWGLLYGLLLGAFSGSGSGLGLLALALLEVGVLTHAQAALLALAATAGAGVWVGLLAVARERVWEALLVLALFLYLVPAVRRFSLFLFGLGLLFLGFAEMGAGLAPVLALAQRLSGLGEGYLAGLLLGGLLGSANGVAALALLLSGKLTPGVAEALVLGAGVGTTSTFFLAALGGRVEALRLGVPLFLHRLLLSLLLLPLVPPLADGVLAWHLLSHLLYALLYPPLAPFWERLAERLFPRRRVAPKYLRREALDTPLLALGLARRELARVADAVRGMLAQAIRVLSQEEGGERSLEALEAKVDALTRELVLYTSELVSRTGDERAVKLFMAASELEHLGDLVRRVVRQAERLWSQGLRFSPEGKEDLLLAASRVLSSLDKLAAALGGERALAEEVLREPGEAFFEGLRRAHLARLEAGLAESRASTLAHLDILLTLEEVDQGLARLAGLALEL</sequence>
<evidence type="ECO:0000256" key="6">
    <source>
        <dbReference type="SAM" id="Coils"/>
    </source>
</evidence>
<dbReference type="Gene3D" id="1.20.58.220">
    <property type="entry name" value="Phosphate transport system protein phou homolog 2, domain 2"/>
    <property type="match status" value="1"/>
</dbReference>
<dbReference type="GO" id="GO:0005886">
    <property type="term" value="C:plasma membrane"/>
    <property type="evidence" value="ECO:0007669"/>
    <property type="project" value="UniProtKB-SubCell"/>
</dbReference>
<name>A0A0M9AFV1_THEAQ</name>